<dbReference type="PANTHER" id="PTHR33050:SF7">
    <property type="entry name" value="RIBONUCLEASE H"/>
    <property type="match status" value="1"/>
</dbReference>
<proteinExistence type="predicted"/>
<dbReference type="AlphaFoldDB" id="A0AAV7T9D8"/>
<evidence type="ECO:0000313" key="1">
    <source>
        <dbReference type="EMBL" id="KAJ1173149.1"/>
    </source>
</evidence>
<dbReference type="PANTHER" id="PTHR33050">
    <property type="entry name" value="REVERSE TRANSCRIPTASE DOMAIN-CONTAINING PROTEIN"/>
    <property type="match status" value="1"/>
</dbReference>
<sequence>MVQHLAGSLSARADKLSRRCSVNHKWCLHPEVAQGLFLKWGEPWLDLFASAENAQCQLFCALEFPRRHSLGGAFHLEWSSGLLYAFPPIPLLPRVLKKIRYDRAQVILVAPDWARRVWYPELLSMSIDPPLRLPLRADLLSQQQGTVLHPNLSNLRLHAWRMSGNS</sequence>
<organism evidence="1 2">
    <name type="scientific">Pleurodeles waltl</name>
    <name type="common">Iberian ribbed newt</name>
    <dbReference type="NCBI Taxonomy" id="8319"/>
    <lineage>
        <taxon>Eukaryota</taxon>
        <taxon>Metazoa</taxon>
        <taxon>Chordata</taxon>
        <taxon>Craniata</taxon>
        <taxon>Vertebrata</taxon>
        <taxon>Euteleostomi</taxon>
        <taxon>Amphibia</taxon>
        <taxon>Batrachia</taxon>
        <taxon>Caudata</taxon>
        <taxon>Salamandroidea</taxon>
        <taxon>Salamandridae</taxon>
        <taxon>Pleurodelinae</taxon>
        <taxon>Pleurodeles</taxon>
    </lineage>
</organism>
<comment type="caution">
    <text evidence="1">The sequence shown here is derived from an EMBL/GenBank/DDBJ whole genome shotgun (WGS) entry which is preliminary data.</text>
</comment>
<dbReference type="EMBL" id="JANPWB010000007">
    <property type="protein sequence ID" value="KAJ1173149.1"/>
    <property type="molecule type" value="Genomic_DNA"/>
</dbReference>
<dbReference type="Proteomes" id="UP001066276">
    <property type="component" value="Chromosome 4_1"/>
</dbReference>
<gene>
    <name evidence="1" type="ORF">NDU88_004990</name>
</gene>
<keyword evidence="2" id="KW-1185">Reference proteome</keyword>
<accession>A0AAV7T9D8</accession>
<reference evidence="1" key="1">
    <citation type="journal article" date="2022" name="bioRxiv">
        <title>Sequencing and chromosome-scale assembly of the giantPleurodeles waltlgenome.</title>
        <authorList>
            <person name="Brown T."/>
            <person name="Elewa A."/>
            <person name="Iarovenko S."/>
            <person name="Subramanian E."/>
            <person name="Araus A.J."/>
            <person name="Petzold A."/>
            <person name="Susuki M."/>
            <person name="Suzuki K.-i.T."/>
            <person name="Hayashi T."/>
            <person name="Toyoda A."/>
            <person name="Oliveira C."/>
            <person name="Osipova E."/>
            <person name="Leigh N.D."/>
            <person name="Simon A."/>
            <person name="Yun M.H."/>
        </authorList>
    </citation>
    <scope>NUCLEOTIDE SEQUENCE</scope>
    <source>
        <strain evidence="1">20211129_DDA</strain>
        <tissue evidence="1">Liver</tissue>
    </source>
</reference>
<evidence type="ECO:0000313" key="2">
    <source>
        <dbReference type="Proteomes" id="UP001066276"/>
    </source>
</evidence>
<name>A0AAV7T9D8_PLEWA</name>
<protein>
    <submittedName>
        <fullName evidence="1">Uncharacterized protein</fullName>
    </submittedName>
</protein>
<dbReference type="InterPro" id="IPR052055">
    <property type="entry name" value="Hepadnavirus_pol/RT"/>
</dbReference>